<feature type="chain" id="PRO_5020723372" evidence="2">
    <location>
        <begin position="26"/>
        <end position="167"/>
    </location>
</feature>
<evidence type="ECO:0000313" key="4">
    <source>
        <dbReference type="Proteomes" id="UP000294739"/>
    </source>
</evidence>
<accession>A0A4R5CMQ2</accession>
<keyword evidence="2" id="KW-0732">Signal</keyword>
<feature type="compositionally biased region" description="Low complexity" evidence="1">
    <location>
        <begin position="56"/>
        <end position="74"/>
    </location>
</feature>
<dbReference type="InParanoid" id="A0A4R5CMQ2"/>
<dbReference type="OrthoDB" id="3782348at2"/>
<feature type="region of interest" description="Disordered" evidence="1">
    <location>
        <begin position="119"/>
        <end position="143"/>
    </location>
</feature>
<feature type="signal peptide" evidence="2">
    <location>
        <begin position="1"/>
        <end position="25"/>
    </location>
</feature>
<comment type="caution">
    <text evidence="3">The sequence shown here is derived from an EMBL/GenBank/DDBJ whole genome shotgun (WGS) entry which is preliminary data.</text>
</comment>
<reference evidence="3 4" key="1">
    <citation type="submission" date="2019-03" db="EMBL/GenBank/DDBJ databases">
        <title>Draft genome sequences of novel Actinobacteria.</title>
        <authorList>
            <person name="Sahin N."/>
            <person name="Ay H."/>
            <person name="Saygin H."/>
        </authorList>
    </citation>
    <scope>NUCLEOTIDE SEQUENCE [LARGE SCALE GENOMIC DNA]</scope>
    <source>
        <strain evidence="3 4">5K138</strain>
    </source>
</reference>
<name>A0A4R5CMQ2_9ACTN</name>
<protein>
    <submittedName>
        <fullName evidence="3">Septum formation initiator</fullName>
    </submittedName>
</protein>
<feature type="region of interest" description="Disordered" evidence="1">
    <location>
        <begin position="46"/>
        <end position="93"/>
    </location>
</feature>
<feature type="compositionally biased region" description="Basic and acidic residues" evidence="1">
    <location>
        <begin position="133"/>
        <end position="143"/>
    </location>
</feature>
<gene>
    <name evidence="3" type="ORF">E1269_25065</name>
</gene>
<proteinExistence type="predicted"/>
<evidence type="ECO:0000313" key="3">
    <source>
        <dbReference type="EMBL" id="TDE00587.1"/>
    </source>
</evidence>
<sequence>MGRARWVRVGTVVLLWLAAAAGATAAGLAAVGMIGSDIFGSSQDPLTQSEVAQRLASPEPTAPDATSPTAAPTGTPSPSPSPSATQPPVGESRVVNTAAGTVIARCVANGLVEIQSATPAQGYDVDTDDGDEDHPSVKFENDSSEIEVRLRCVDGVIDPEIRTDTDD</sequence>
<dbReference type="Proteomes" id="UP000294739">
    <property type="component" value="Unassembled WGS sequence"/>
</dbReference>
<evidence type="ECO:0000256" key="1">
    <source>
        <dbReference type="SAM" id="MobiDB-lite"/>
    </source>
</evidence>
<keyword evidence="4" id="KW-1185">Reference proteome</keyword>
<dbReference type="EMBL" id="SMKZ01000048">
    <property type="protein sequence ID" value="TDE00587.1"/>
    <property type="molecule type" value="Genomic_DNA"/>
</dbReference>
<organism evidence="3 4">
    <name type="scientific">Jiangella asiatica</name>
    <dbReference type="NCBI Taxonomy" id="2530372"/>
    <lineage>
        <taxon>Bacteria</taxon>
        <taxon>Bacillati</taxon>
        <taxon>Actinomycetota</taxon>
        <taxon>Actinomycetes</taxon>
        <taxon>Jiangellales</taxon>
        <taxon>Jiangellaceae</taxon>
        <taxon>Jiangella</taxon>
    </lineage>
</organism>
<dbReference type="AlphaFoldDB" id="A0A4R5CMQ2"/>
<dbReference type="RefSeq" id="WP_131899714.1">
    <property type="nucleotide sequence ID" value="NZ_SMKZ01000048.1"/>
</dbReference>
<evidence type="ECO:0000256" key="2">
    <source>
        <dbReference type="SAM" id="SignalP"/>
    </source>
</evidence>